<protein>
    <recommendedName>
        <fullName evidence="5">WD40 repeat domain-containing protein</fullName>
    </recommendedName>
</protein>
<dbReference type="EMBL" id="CP036273">
    <property type="protein sequence ID" value="QDU22177.1"/>
    <property type="molecule type" value="Genomic_DNA"/>
</dbReference>
<gene>
    <name evidence="3" type="ORF">ETAA1_41530</name>
</gene>
<keyword evidence="2" id="KW-0812">Transmembrane</keyword>
<organism evidence="3 4">
    <name type="scientific">Urbifossiella limnaea</name>
    <dbReference type="NCBI Taxonomy" id="2528023"/>
    <lineage>
        <taxon>Bacteria</taxon>
        <taxon>Pseudomonadati</taxon>
        <taxon>Planctomycetota</taxon>
        <taxon>Planctomycetia</taxon>
        <taxon>Gemmatales</taxon>
        <taxon>Gemmataceae</taxon>
        <taxon>Urbifossiella</taxon>
    </lineage>
</organism>
<evidence type="ECO:0000313" key="4">
    <source>
        <dbReference type="Proteomes" id="UP000319576"/>
    </source>
</evidence>
<dbReference type="Gene3D" id="2.130.10.10">
    <property type="entry name" value="YVTN repeat-like/Quinoprotein amine dehydrogenase"/>
    <property type="match status" value="1"/>
</dbReference>
<feature type="region of interest" description="Disordered" evidence="1">
    <location>
        <begin position="1"/>
        <end position="40"/>
    </location>
</feature>
<dbReference type="InterPro" id="IPR015943">
    <property type="entry name" value="WD40/YVTN_repeat-like_dom_sf"/>
</dbReference>
<dbReference type="SUPFAM" id="SSF50969">
    <property type="entry name" value="YVTN repeat-like/Quinoprotein amine dehydrogenase"/>
    <property type="match status" value="1"/>
</dbReference>
<evidence type="ECO:0000313" key="3">
    <source>
        <dbReference type="EMBL" id="QDU22177.1"/>
    </source>
</evidence>
<accession>A0A517XXD1</accession>
<feature type="region of interest" description="Disordered" evidence="1">
    <location>
        <begin position="437"/>
        <end position="462"/>
    </location>
</feature>
<dbReference type="InterPro" id="IPR011044">
    <property type="entry name" value="Quino_amine_DH_bsu"/>
</dbReference>
<evidence type="ECO:0008006" key="5">
    <source>
        <dbReference type="Google" id="ProtNLM"/>
    </source>
</evidence>
<reference evidence="3 4" key="1">
    <citation type="submission" date="2019-02" db="EMBL/GenBank/DDBJ databases">
        <title>Deep-cultivation of Planctomycetes and their phenomic and genomic characterization uncovers novel biology.</title>
        <authorList>
            <person name="Wiegand S."/>
            <person name="Jogler M."/>
            <person name="Boedeker C."/>
            <person name="Pinto D."/>
            <person name="Vollmers J."/>
            <person name="Rivas-Marin E."/>
            <person name="Kohn T."/>
            <person name="Peeters S.H."/>
            <person name="Heuer A."/>
            <person name="Rast P."/>
            <person name="Oberbeckmann S."/>
            <person name="Bunk B."/>
            <person name="Jeske O."/>
            <person name="Meyerdierks A."/>
            <person name="Storesund J.E."/>
            <person name="Kallscheuer N."/>
            <person name="Luecker S."/>
            <person name="Lage O.M."/>
            <person name="Pohl T."/>
            <person name="Merkel B.J."/>
            <person name="Hornburger P."/>
            <person name="Mueller R.-W."/>
            <person name="Bruemmer F."/>
            <person name="Labrenz M."/>
            <person name="Spormann A.M."/>
            <person name="Op den Camp H."/>
            <person name="Overmann J."/>
            <person name="Amann R."/>
            <person name="Jetten M.S.M."/>
            <person name="Mascher T."/>
            <person name="Medema M.H."/>
            <person name="Devos D.P."/>
            <person name="Kaster A.-K."/>
            <person name="Ovreas L."/>
            <person name="Rohde M."/>
            <person name="Galperin M.Y."/>
            <person name="Jogler C."/>
        </authorList>
    </citation>
    <scope>NUCLEOTIDE SEQUENCE [LARGE SCALE GENOMIC DNA]</scope>
    <source>
        <strain evidence="3 4">ETA_A1</strain>
    </source>
</reference>
<dbReference type="AlphaFoldDB" id="A0A517XXD1"/>
<keyword evidence="2" id="KW-0472">Membrane</keyword>
<name>A0A517XXD1_9BACT</name>
<dbReference type="RefSeq" id="WP_145241690.1">
    <property type="nucleotide sequence ID" value="NZ_CP036273.1"/>
</dbReference>
<feature type="compositionally biased region" description="Basic and acidic residues" evidence="1">
    <location>
        <begin position="20"/>
        <end position="29"/>
    </location>
</feature>
<evidence type="ECO:0000256" key="1">
    <source>
        <dbReference type="SAM" id="MobiDB-lite"/>
    </source>
</evidence>
<feature type="transmembrane region" description="Helical" evidence="2">
    <location>
        <begin position="40"/>
        <end position="63"/>
    </location>
</feature>
<dbReference type="KEGG" id="uli:ETAA1_41530"/>
<keyword evidence="2" id="KW-1133">Transmembrane helix</keyword>
<feature type="compositionally biased region" description="Acidic residues" evidence="1">
    <location>
        <begin position="1"/>
        <end position="11"/>
    </location>
</feature>
<proteinExistence type="predicted"/>
<keyword evidence="4" id="KW-1185">Reference proteome</keyword>
<sequence>MPRYDEDDEDADRPRRRRRRDDDDHDPFRPRKKRGGGPPIGLIVGGGVAGVLLLVGGIVLALTMRKAGPLEAKGGPAPAPAPAPEVRPVPFPVPGPAAGVEAKKPLFGVSLPAGTEGVRQIAFGGGPDGYVGLVGSAGLTADQNLTVARAKTGELVGRVLLPNGESVNGVAISTSARYAAVHVSAPFDGDVVVLHELASKQSYRFTPYSKKGAITNPGLVFVGFVGPDRLLTAHETSGFDVWQLPKMTRVCGQPGRPPSSMPMVEREGFSMRAKNAALSADGKTLALFDGTGFAFHDTTTAARTARTEAFVQGLTAGFRGAAFAPDGKRFAAITTTYSPQPLTALAVWDVAKGARLSTAPLRPGAGGTAMAFWGPDHVLLSQGGLGSAEVMAVATGEIVVKVETKVTGSSRLVSPDTPGGALWYAFDRSFGGREPSALGSVPAPAAMPGRTLELTPDGPQWR</sequence>
<dbReference type="Proteomes" id="UP000319576">
    <property type="component" value="Chromosome"/>
</dbReference>
<evidence type="ECO:0000256" key="2">
    <source>
        <dbReference type="SAM" id="Phobius"/>
    </source>
</evidence>